<comment type="caution">
    <text evidence="2">The sequence shown here is derived from an EMBL/GenBank/DDBJ whole genome shotgun (WGS) entry which is preliminary data.</text>
</comment>
<organism evidence="2 3">
    <name type="scientific">Monilinia fructicola</name>
    <name type="common">Brown rot fungus</name>
    <name type="synonym">Ciboria fructicola</name>
    <dbReference type="NCBI Taxonomy" id="38448"/>
    <lineage>
        <taxon>Eukaryota</taxon>
        <taxon>Fungi</taxon>
        <taxon>Dikarya</taxon>
        <taxon>Ascomycota</taxon>
        <taxon>Pezizomycotina</taxon>
        <taxon>Leotiomycetes</taxon>
        <taxon>Helotiales</taxon>
        <taxon>Sclerotiniaceae</taxon>
        <taxon>Monilinia</taxon>
    </lineage>
</organism>
<gene>
    <name evidence="2" type="ORF">EYC84_012106</name>
</gene>
<dbReference type="EMBL" id="VICG01000016">
    <property type="protein sequence ID" value="KAA8564127.1"/>
    <property type="molecule type" value="Genomic_DNA"/>
</dbReference>
<dbReference type="Proteomes" id="UP000322873">
    <property type="component" value="Unassembled WGS sequence"/>
</dbReference>
<dbReference type="AlphaFoldDB" id="A0A5M9J5Z5"/>
<accession>A0A5M9J5Z5</accession>
<protein>
    <submittedName>
        <fullName evidence="2">Uncharacterized protein</fullName>
    </submittedName>
</protein>
<reference evidence="2 3" key="1">
    <citation type="submission" date="2019-06" db="EMBL/GenBank/DDBJ databases">
        <title>Genome Sequence of the Brown Rot Fungal Pathogen Monilinia fructicola.</title>
        <authorList>
            <person name="De Miccolis Angelini R.M."/>
            <person name="Landi L."/>
            <person name="Abate D."/>
            <person name="Pollastro S."/>
            <person name="Romanazzi G."/>
            <person name="Faretra F."/>
        </authorList>
    </citation>
    <scope>NUCLEOTIDE SEQUENCE [LARGE SCALE GENOMIC DNA]</scope>
    <source>
        <strain evidence="2 3">Mfrc123</strain>
    </source>
</reference>
<evidence type="ECO:0000313" key="2">
    <source>
        <dbReference type="EMBL" id="KAA8564127.1"/>
    </source>
</evidence>
<evidence type="ECO:0000256" key="1">
    <source>
        <dbReference type="SAM" id="MobiDB-lite"/>
    </source>
</evidence>
<feature type="region of interest" description="Disordered" evidence="1">
    <location>
        <begin position="1"/>
        <end position="31"/>
    </location>
</feature>
<sequence length="70" mass="7983">MNRSQSSSSPPSPPYHPLIISSDSPMNDTATKEANEIPLMEMAERQQGRELYNTYCYSTMVRSEETREPN</sequence>
<proteinExistence type="predicted"/>
<evidence type="ECO:0000313" key="3">
    <source>
        <dbReference type="Proteomes" id="UP000322873"/>
    </source>
</evidence>
<keyword evidence="3" id="KW-1185">Reference proteome</keyword>
<name>A0A5M9J5Z5_MONFR</name>